<proteinExistence type="predicted"/>
<evidence type="ECO:0000313" key="1">
    <source>
        <dbReference type="EMBL" id="GBL75141.1"/>
    </source>
</evidence>
<reference evidence="1 2" key="1">
    <citation type="journal article" date="2019" name="Sci. Rep.">
        <title>Orb-weaving spider Araneus ventricosus genome elucidates the spidroin gene catalogue.</title>
        <authorList>
            <person name="Kono N."/>
            <person name="Nakamura H."/>
            <person name="Ohtoshi R."/>
            <person name="Moran D.A.P."/>
            <person name="Shinohara A."/>
            <person name="Yoshida Y."/>
            <person name="Fujiwara M."/>
            <person name="Mori M."/>
            <person name="Tomita M."/>
            <person name="Arakawa K."/>
        </authorList>
    </citation>
    <scope>NUCLEOTIDE SEQUENCE [LARGE SCALE GENOMIC DNA]</scope>
</reference>
<dbReference type="Proteomes" id="UP000499080">
    <property type="component" value="Unassembled WGS sequence"/>
</dbReference>
<name>A0A4Y2A5J9_ARAVE</name>
<accession>A0A4Y2A5J9</accession>
<keyword evidence="2" id="KW-1185">Reference proteome</keyword>
<dbReference type="AlphaFoldDB" id="A0A4Y2A5J9"/>
<organism evidence="1 2">
    <name type="scientific">Araneus ventricosus</name>
    <name type="common">Orbweaver spider</name>
    <name type="synonym">Epeira ventricosa</name>
    <dbReference type="NCBI Taxonomy" id="182803"/>
    <lineage>
        <taxon>Eukaryota</taxon>
        <taxon>Metazoa</taxon>
        <taxon>Ecdysozoa</taxon>
        <taxon>Arthropoda</taxon>
        <taxon>Chelicerata</taxon>
        <taxon>Arachnida</taxon>
        <taxon>Araneae</taxon>
        <taxon>Araneomorphae</taxon>
        <taxon>Entelegynae</taxon>
        <taxon>Araneoidea</taxon>
        <taxon>Araneidae</taxon>
        <taxon>Araneus</taxon>
    </lineage>
</organism>
<comment type="caution">
    <text evidence="1">The sequence shown here is derived from an EMBL/GenBank/DDBJ whole genome shotgun (WGS) entry which is preliminary data.</text>
</comment>
<evidence type="ECO:0000313" key="2">
    <source>
        <dbReference type="Proteomes" id="UP000499080"/>
    </source>
</evidence>
<protein>
    <submittedName>
        <fullName evidence="1">Uncharacterized protein</fullName>
    </submittedName>
</protein>
<sequence length="82" mass="9233">MLFHNHTSRPRWPSGQVLATGLISSDNGFGLKPCSDLGLPETLALHQYCVVDTTPLDLNSTFEESDERCSIKDALEWTRYYS</sequence>
<gene>
    <name evidence="1" type="ORF">AVEN_194395_1</name>
</gene>
<dbReference type="EMBL" id="BGPR01000007">
    <property type="protein sequence ID" value="GBL75141.1"/>
    <property type="molecule type" value="Genomic_DNA"/>
</dbReference>